<organism evidence="5 6">
    <name type="scientific">Candidatus Segetimicrobium genomatis</name>
    <dbReference type="NCBI Taxonomy" id="2569760"/>
    <lineage>
        <taxon>Bacteria</taxon>
        <taxon>Bacillati</taxon>
        <taxon>Candidatus Sysuimicrobiota</taxon>
        <taxon>Candidatus Sysuimicrobiia</taxon>
        <taxon>Candidatus Sysuimicrobiales</taxon>
        <taxon>Candidatus Segetimicrobiaceae</taxon>
        <taxon>Candidatus Segetimicrobium</taxon>
    </lineage>
</organism>
<sequence>MAELPSDLHLVYHALQPYPADVPLEDVYAGLDLPTGDGTRPFVYVNMVQTFDGQTVLAGAAWTIGTDVDHHLFRQLRVHADAVLCGAGTLRTDDVIVTTHPPLQERRVRHGQPPNPLGIVVTATCHFPAETFNKKFFRRTDLERLIITTPRAAPADIDRVRAAGVAVELVPATPDGEVDLMAVIRYLAGKRVRRVLCEGGPRFNVAVARAGLIDELFVTTALRLGGDPTAPRLFTAPVTDHPLQLVSEYHYRAPQGVREIYFRFRYPR</sequence>
<dbReference type="InterPro" id="IPR002734">
    <property type="entry name" value="RibDG_C"/>
</dbReference>
<keyword evidence="3" id="KW-0560">Oxidoreductase</keyword>
<dbReference type="Proteomes" id="UP000315217">
    <property type="component" value="Unassembled WGS sequence"/>
</dbReference>
<comment type="pathway">
    <text evidence="1">Cofactor biosynthesis; riboflavin biosynthesis.</text>
</comment>
<dbReference type="SUPFAM" id="SSF53597">
    <property type="entry name" value="Dihydrofolate reductase-like"/>
    <property type="match status" value="1"/>
</dbReference>
<proteinExistence type="predicted"/>
<evidence type="ECO:0000313" key="5">
    <source>
        <dbReference type="EMBL" id="TMJ08250.1"/>
    </source>
</evidence>
<evidence type="ECO:0000256" key="2">
    <source>
        <dbReference type="ARBA" id="ARBA00022857"/>
    </source>
</evidence>
<name>A0A537LJU2_9BACT</name>
<dbReference type="GO" id="GO:0009231">
    <property type="term" value="P:riboflavin biosynthetic process"/>
    <property type="evidence" value="ECO:0007669"/>
    <property type="project" value="InterPro"/>
</dbReference>
<reference evidence="5 6" key="1">
    <citation type="journal article" date="2019" name="Nat. Microbiol.">
        <title>Mediterranean grassland soil C-N compound turnover is dependent on rainfall and depth, and is mediated by genomically divergent microorganisms.</title>
        <authorList>
            <person name="Diamond S."/>
            <person name="Andeer P.F."/>
            <person name="Li Z."/>
            <person name="Crits-Christoph A."/>
            <person name="Burstein D."/>
            <person name="Anantharaman K."/>
            <person name="Lane K.R."/>
            <person name="Thomas B.C."/>
            <person name="Pan C."/>
            <person name="Northen T.R."/>
            <person name="Banfield J.F."/>
        </authorList>
    </citation>
    <scope>NUCLEOTIDE SEQUENCE [LARGE SCALE GENOMIC DNA]</scope>
    <source>
        <strain evidence="5">NP_1</strain>
    </source>
</reference>
<dbReference type="InterPro" id="IPR050765">
    <property type="entry name" value="Riboflavin_Biosynth_HTPR"/>
</dbReference>
<gene>
    <name evidence="5" type="ORF">E6G98_12475</name>
</gene>
<dbReference type="Pfam" id="PF01872">
    <property type="entry name" value="RibD_C"/>
    <property type="match status" value="1"/>
</dbReference>
<protein>
    <recommendedName>
        <fullName evidence="4">Bacterial bifunctional deaminase-reductase C-terminal domain-containing protein</fullName>
    </recommendedName>
</protein>
<dbReference type="Gene3D" id="3.40.430.10">
    <property type="entry name" value="Dihydrofolate Reductase, subunit A"/>
    <property type="match status" value="1"/>
</dbReference>
<dbReference type="InterPro" id="IPR024072">
    <property type="entry name" value="DHFR-like_dom_sf"/>
</dbReference>
<dbReference type="GO" id="GO:0008703">
    <property type="term" value="F:5-amino-6-(5-phosphoribosylamino)uracil reductase activity"/>
    <property type="evidence" value="ECO:0007669"/>
    <property type="project" value="InterPro"/>
</dbReference>
<dbReference type="AlphaFoldDB" id="A0A537LJU2"/>
<evidence type="ECO:0000313" key="6">
    <source>
        <dbReference type="Proteomes" id="UP000315217"/>
    </source>
</evidence>
<comment type="caution">
    <text evidence="5">The sequence shown here is derived from an EMBL/GenBank/DDBJ whole genome shotgun (WGS) entry which is preliminary data.</text>
</comment>
<dbReference type="EMBL" id="VBAI01000206">
    <property type="protein sequence ID" value="TMJ08250.1"/>
    <property type="molecule type" value="Genomic_DNA"/>
</dbReference>
<feature type="domain" description="Bacterial bifunctional deaminase-reductase C-terminal" evidence="4">
    <location>
        <begin position="41"/>
        <end position="240"/>
    </location>
</feature>
<dbReference type="PANTHER" id="PTHR38011">
    <property type="entry name" value="DIHYDROFOLATE REDUCTASE FAMILY PROTEIN (AFU_ORTHOLOGUE AFUA_8G06820)"/>
    <property type="match status" value="1"/>
</dbReference>
<accession>A0A537LJU2</accession>
<dbReference type="PANTHER" id="PTHR38011:SF7">
    <property type="entry name" value="2,5-DIAMINO-6-RIBOSYLAMINO-4(3H)-PYRIMIDINONE 5'-PHOSPHATE REDUCTASE"/>
    <property type="match status" value="1"/>
</dbReference>
<evidence type="ECO:0000256" key="3">
    <source>
        <dbReference type="ARBA" id="ARBA00023002"/>
    </source>
</evidence>
<evidence type="ECO:0000259" key="4">
    <source>
        <dbReference type="Pfam" id="PF01872"/>
    </source>
</evidence>
<evidence type="ECO:0000256" key="1">
    <source>
        <dbReference type="ARBA" id="ARBA00005104"/>
    </source>
</evidence>
<keyword evidence="2" id="KW-0521">NADP</keyword>